<name>A0A4R6QF61_9BURK</name>
<dbReference type="SUPFAM" id="SSF50156">
    <property type="entry name" value="PDZ domain-like"/>
    <property type="match status" value="1"/>
</dbReference>
<protein>
    <submittedName>
        <fullName evidence="3">C-terminal processing protease CtpA/Prc</fullName>
    </submittedName>
</protein>
<feature type="signal peptide" evidence="1">
    <location>
        <begin position="1"/>
        <end position="17"/>
    </location>
</feature>
<organism evidence="3 4">
    <name type="scientific">Roseateles toxinivorans</name>
    <dbReference type="NCBI Taxonomy" id="270368"/>
    <lineage>
        <taxon>Bacteria</taxon>
        <taxon>Pseudomonadati</taxon>
        <taxon>Pseudomonadota</taxon>
        <taxon>Betaproteobacteria</taxon>
        <taxon>Burkholderiales</taxon>
        <taxon>Sphaerotilaceae</taxon>
        <taxon>Roseateles</taxon>
    </lineage>
</organism>
<dbReference type="InParanoid" id="A0A4R6QF61"/>
<feature type="domain" description="PDZ" evidence="2">
    <location>
        <begin position="148"/>
        <end position="210"/>
    </location>
</feature>
<comment type="caution">
    <text evidence="3">The sequence shown here is derived from an EMBL/GenBank/DDBJ whole genome shotgun (WGS) entry which is preliminary data.</text>
</comment>
<accession>A0A4R6QF61</accession>
<dbReference type="GO" id="GO:0008236">
    <property type="term" value="F:serine-type peptidase activity"/>
    <property type="evidence" value="ECO:0007669"/>
    <property type="project" value="InterPro"/>
</dbReference>
<dbReference type="InterPro" id="IPR005151">
    <property type="entry name" value="Tail-specific_protease"/>
</dbReference>
<keyword evidence="3" id="KW-0645">Protease</keyword>
<keyword evidence="1" id="KW-0732">Signal</keyword>
<dbReference type="PROSITE" id="PS50106">
    <property type="entry name" value="PDZ"/>
    <property type="match status" value="1"/>
</dbReference>
<dbReference type="InterPro" id="IPR029045">
    <property type="entry name" value="ClpP/crotonase-like_dom_sf"/>
</dbReference>
<dbReference type="EMBL" id="SNXS01000015">
    <property type="protein sequence ID" value="TDP60583.1"/>
    <property type="molecule type" value="Genomic_DNA"/>
</dbReference>
<dbReference type="PANTHER" id="PTHR32060">
    <property type="entry name" value="TAIL-SPECIFIC PROTEASE"/>
    <property type="match status" value="1"/>
</dbReference>
<keyword evidence="4" id="KW-1185">Reference proteome</keyword>
<dbReference type="Pfam" id="PF03572">
    <property type="entry name" value="Peptidase_S41"/>
    <property type="match status" value="1"/>
</dbReference>
<proteinExistence type="predicted"/>
<gene>
    <name evidence="3" type="ORF">DES47_1154</name>
</gene>
<feature type="chain" id="PRO_5020407091" evidence="1">
    <location>
        <begin position="18"/>
        <end position="533"/>
    </location>
</feature>
<evidence type="ECO:0000259" key="2">
    <source>
        <dbReference type="PROSITE" id="PS50106"/>
    </source>
</evidence>
<dbReference type="GO" id="GO:0030288">
    <property type="term" value="C:outer membrane-bounded periplasmic space"/>
    <property type="evidence" value="ECO:0007669"/>
    <property type="project" value="TreeGrafter"/>
</dbReference>
<dbReference type="InterPro" id="IPR001478">
    <property type="entry name" value="PDZ"/>
</dbReference>
<dbReference type="Gene3D" id="3.30.750.170">
    <property type="match status" value="1"/>
</dbReference>
<dbReference type="GO" id="GO:0007165">
    <property type="term" value="P:signal transduction"/>
    <property type="evidence" value="ECO:0007669"/>
    <property type="project" value="TreeGrafter"/>
</dbReference>
<dbReference type="PANTHER" id="PTHR32060:SF30">
    <property type="entry name" value="CARBOXY-TERMINAL PROCESSING PROTEASE CTPA"/>
    <property type="match status" value="1"/>
</dbReference>
<dbReference type="Pfam" id="PF17820">
    <property type="entry name" value="PDZ_6"/>
    <property type="match status" value="1"/>
</dbReference>
<dbReference type="GO" id="GO:0006508">
    <property type="term" value="P:proteolysis"/>
    <property type="evidence" value="ECO:0007669"/>
    <property type="project" value="UniProtKB-KW"/>
</dbReference>
<dbReference type="AlphaFoldDB" id="A0A4R6QF61"/>
<dbReference type="GO" id="GO:0004175">
    <property type="term" value="F:endopeptidase activity"/>
    <property type="evidence" value="ECO:0007669"/>
    <property type="project" value="TreeGrafter"/>
</dbReference>
<evidence type="ECO:0000313" key="4">
    <source>
        <dbReference type="Proteomes" id="UP000295361"/>
    </source>
</evidence>
<dbReference type="CDD" id="cd07561">
    <property type="entry name" value="Peptidase_S41_CPP_like"/>
    <property type="match status" value="1"/>
</dbReference>
<sequence>MMQDMACAFSRSGSAFALSLVLTACGGGEAGTPVFGQAAQRPDPVQPAQPVQPDALPASTTVAQQCSPDNPHADAANRGGSLSREKLWLRAYFDEAYLWREQVPYVNADAYVSSDVPAALNAYFHALKTPQVTPSGARRDQFSFSYPTQEWEQLSRGGVSLGYGLEWTQTISASARRLRIAYVEPVGPAAQAGLQRGDELISVDGVSASVGDAAGVNRLNAALYPAAAGEAHGFVFQRNSGGQLSVTLSSAASVKQPVLMRQVFAATDGRQVGHMVFNDHIAPAEAQLIEAVEFFRQQGVSDLVLDLRYNGGGFLYLASQLAYMIAGPAPTEGKVFEQLSFNNRRQADTQSARARTPFYNTSCLLVGDNCTSERPLPSLGLKRVYVLSQAGTCSASEAIINGLRGVDVEVVLIGGRSCGKPYGFAGKSNCGISYFPMEFVGVNAKGFGDYADGFVPAGSGGNGVPGCQVADDLQHALGDPQEAMLAAALVHRISGQCPPRSLAHAQSAPGAADGSAWELRRSPLRSNRFLLPR</sequence>
<dbReference type="Gene3D" id="2.30.42.10">
    <property type="match status" value="1"/>
</dbReference>
<dbReference type="Proteomes" id="UP000295361">
    <property type="component" value="Unassembled WGS sequence"/>
</dbReference>
<evidence type="ECO:0000256" key="1">
    <source>
        <dbReference type="SAM" id="SignalP"/>
    </source>
</evidence>
<reference evidence="3 4" key="1">
    <citation type="submission" date="2019-03" db="EMBL/GenBank/DDBJ databases">
        <title>Genomic Encyclopedia of Type Strains, Phase IV (KMG-IV): sequencing the most valuable type-strain genomes for metagenomic binning, comparative biology and taxonomic classification.</title>
        <authorList>
            <person name="Goeker M."/>
        </authorList>
    </citation>
    <scope>NUCLEOTIDE SEQUENCE [LARGE SCALE GENOMIC DNA]</scope>
    <source>
        <strain evidence="3 4">DSM 16998</strain>
    </source>
</reference>
<dbReference type="Gene3D" id="3.90.226.10">
    <property type="entry name" value="2-enoyl-CoA Hydratase, Chain A, domain 1"/>
    <property type="match status" value="1"/>
</dbReference>
<evidence type="ECO:0000313" key="3">
    <source>
        <dbReference type="EMBL" id="TDP60583.1"/>
    </source>
</evidence>
<dbReference type="RefSeq" id="WP_243748478.1">
    <property type="nucleotide sequence ID" value="NZ_SNXS01000015.1"/>
</dbReference>
<dbReference type="InterPro" id="IPR041489">
    <property type="entry name" value="PDZ_6"/>
</dbReference>
<dbReference type="SUPFAM" id="SSF52096">
    <property type="entry name" value="ClpP/crotonase"/>
    <property type="match status" value="1"/>
</dbReference>
<keyword evidence="3" id="KW-0378">Hydrolase</keyword>
<dbReference type="InterPro" id="IPR036034">
    <property type="entry name" value="PDZ_sf"/>
</dbReference>